<dbReference type="PaxDb" id="284590-Q6CTM4"/>
<accession>Q6CTM4</accession>
<gene>
    <name evidence="3" type="ORF">KLLA0_C11539g</name>
</gene>
<keyword evidence="4" id="KW-1185">Reference proteome</keyword>
<dbReference type="EMBL" id="CR382123">
    <property type="protein sequence ID" value="CAH01566.1"/>
    <property type="molecule type" value="Genomic_DNA"/>
</dbReference>
<keyword evidence="1" id="KW-0175">Coiled coil</keyword>
<feature type="compositionally biased region" description="Polar residues" evidence="2">
    <location>
        <begin position="294"/>
        <end position="303"/>
    </location>
</feature>
<feature type="region of interest" description="Disordered" evidence="2">
    <location>
        <begin position="138"/>
        <end position="219"/>
    </location>
</feature>
<reference evidence="3 4" key="1">
    <citation type="journal article" date="2004" name="Nature">
        <title>Genome evolution in yeasts.</title>
        <authorList>
            <consortium name="Genolevures"/>
            <person name="Dujon B."/>
            <person name="Sherman D."/>
            <person name="Fischer G."/>
            <person name="Durrens P."/>
            <person name="Casaregola S."/>
            <person name="Lafontaine I."/>
            <person name="de Montigny J."/>
            <person name="Marck C."/>
            <person name="Neuveglise C."/>
            <person name="Talla E."/>
            <person name="Goffard N."/>
            <person name="Frangeul L."/>
            <person name="Aigle M."/>
            <person name="Anthouard V."/>
            <person name="Babour A."/>
            <person name="Barbe V."/>
            <person name="Barnay S."/>
            <person name="Blanchin S."/>
            <person name="Beckerich J.M."/>
            <person name="Beyne E."/>
            <person name="Bleykasten C."/>
            <person name="Boisrame A."/>
            <person name="Boyer J."/>
            <person name="Cattolico L."/>
            <person name="Confanioleri F."/>
            <person name="de Daruvar A."/>
            <person name="Despons L."/>
            <person name="Fabre E."/>
            <person name="Fairhead C."/>
            <person name="Ferry-Dumazet H."/>
            <person name="Groppi A."/>
            <person name="Hantraye F."/>
            <person name="Hennequin C."/>
            <person name="Jauniaux N."/>
            <person name="Joyet P."/>
            <person name="Kachouri R."/>
            <person name="Kerrest A."/>
            <person name="Koszul R."/>
            <person name="Lemaire M."/>
            <person name="Lesur I."/>
            <person name="Ma L."/>
            <person name="Muller H."/>
            <person name="Nicaud J.M."/>
            <person name="Nikolski M."/>
            <person name="Oztas S."/>
            <person name="Ozier-Kalogeropoulos O."/>
            <person name="Pellenz S."/>
            <person name="Potier S."/>
            <person name="Richard G.F."/>
            <person name="Straub M.L."/>
            <person name="Suleau A."/>
            <person name="Swennene D."/>
            <person name="Tekaia F."/>
            <person name="Wesolowski-Louvel M."/>
            <person name="Westhof E."/>
            <person name="Wirth B."/>
            <person name="Zeniou-Meyer M."/>
            <person name="Zivanovic I."/>
            <person name="Bolotin-Fukuhara M."/>
            <person name="Thierry A."/>
            <person name="Bouchier C."/>
            <person name="Caudron B."/>
            <person name="Scarpelli C."/>
            <person name="Gaillardin C."/>
            <person name="Weissenbach J."/>
            <person name="Wincker P."/>
            <person name="Souciet J.L."/>
        </authorList>
    </citation>
    <scope>NUCLEOTIDE SEQUENCE [LARGE SCALE GENOMIC DNA]</scope>
    <source>
        <strain evidence="4">ATCC 8585 / CBS 2359 / DSM 70799 / NBRC 1267 / NRRL Y-1140 / WM37</strain>
    </source>
</reference>
<feature type="compositionally biased region" description="Low complexity" evidence="2">
    <location>
        <begin position="156"/>
        <end position="177"/>
    </location>
</feature>
<dbReference type="InParanoid" id="Q6CTM4"/>
<dbReference type="Proteomes" id="UP000000598">
    <property type="component" value="Chromosome C"/>
</dbReference>
<evidence type="ECO:0000256" key="2">
    <source>
        <dbReference type="SAM" id="MobiDB-lite"/>
    </source>
</evidence>
<dbReference type="HOGENOM" id="CLU_918503_0_0_1"/>
<feature type="compositionally biased region" description="Polar residues" evidence="2">
    <location>
        <begin position="1"/>
        <end position="12"/>
    </location>
</feature>
<organism evidence="3 4">
    <name type="scientific">Kluyveromyces lactis (strain ATCC 8585 / CBS 2359 / DSM 70799 / NBRC 1267 / NRRL Y-1140 / WM37)</name>
    <name type="common">Yeast</name>
    <name type="synonym">Candida sphaerica</name>
    <dbReference type="NCBI Taxonomy" id="284590"/>
    <lineage>
        <taxon>Eukaryota</taxon>
        <taxon>Fungi</taxon>
        <taxon>Dikarya</taxon>
        <taxon>Ascomycota</taxon>
        <taxon>Saccharomycotina</taxon>
        <taxon>Saccharomycetes</taxon>
        <taxon>Saccharomycetales</taxon>
        <taxon>Saccharomycetaceae</taxon>
        <taxon>Kluyveromyces</taxon>
    </lineage>
</organism>
<dbReference type="STRING" id="284590.Q6CTM4"/>
<sequence>MNMNRPQLSTELSENKFLGLKKPDQKGMRPQDTIAVVTDSESEDDFRKKPFFRVPSPGKTAKRTKRGSQSSAYSTPPSPGSFHPPHHSGRRLSSEEIINQMEKEQDAMVMRLLKEIDLLREENVRLRRSLNQLSSNLHNSDVSMSLDPVSASRPNSSSSSSLSQLQLSSQQQSTSGLLGVGMGNITGTSSAANSRRPSSSSQLLDNLTPELQRKRNSVTKNEIDFMEGYSPTLRTGSTMLTPNLSTGIESLPRRASSIMCGSRRRRSSGRPMEESDTMSLSPSSVSKIPKRAGSPTTSVTVAR</sequence>
<protein>
    <submittedName>
        <fullName evidence="3">KLLA0C11539p</fullName>
    </submittedName>
</protein>
<evidence type="ECO:0000256" key="1">
    <source>
        <dbReference type="SAM" id="Coils"/>
    </source>
</evidence>
<feature type="region of interest" description="Disordered" evidence="2">
    <location>
        <begin position="1"/>
        <end position="91"/>
    </location>
</feature>
<feature type="coiled-coil region" evidence="1">
    <location>
        <begin position="109"/>
        <end position="136"/>
    </location>
</feature>
<proteinExistence type="predicted"/>
<dbReference type="KEGG" id="kla:KLLA0_C11539g"/>
<evidence type="ECO:0000313" key="4">
    <source>
        <dbReference type="Proteomes" id="UP000000598"/>
    </source>
</evidence>
<dbReference type="AlphaFoldDB" id="Q6CTM4"/>
<feature type="region of interest" description="Disordered" evidence="2">
    <location>
        <begin position="256"/>
        <end position="303"/>
    </location>
</feature>
<feature type="compositionally biased region" description="Polar residues" evidence="2">
    <location>
        <begin position="277"/>
        <end position="286"/>
    </location>
</feature>
<name>Q6CTM4_KLULA</name>
<dbReference type="eggNOG" id="ENOG502S75Y">
    <property type="taxonomic scope" value="Eukaryota"/>
</dbReference>
<feature type="compositionally biased region" description="Low complexity" evidence="2">
    <location>
        <begin position="189"/>
        <end position="201"/>
    </location>
</feature>
<evidence type="ECO:0000313" key="3">
    <source>
        <dbReference type="EMBL" id="CAH01566.1"/>
    </source>
</evidence>